<gene>
    <name evidence="7" type="ORF">HNQ94_003380</name>
</gene>
<evidence type="ECO:0000256" key="4">
    <source>
        <dbReference type="ARBA" id="ARBA00047720"/>
    </source>
</evidence>
<keyword evidence="3 7" id="KW-0378">Hydrolase</keyword>
<comment type="catalytic activity">
    <reaction evidence="4">
        <text>adenine + H2O + H(+) = hypoxanthine + NH4(+)</text>
        <dbReference type="Rhea" id="RHEA:23688"/>
        <dbReference type="ChEBI" id="CHEBI:15377"/>
        <dbReference type="ChEBI" id="CHEBI:15378"/>
        <dbReference type="ChEBI" id="CHEBI:16708"/>
        <dbReference type="ChEBI" id="CHEBI:17368"/>
        <dbReference type="ChEBI" id="CHEBI:28938"/>
        <dbReference type="EC" id="3.5.4.2"/>
    </reaction>
</comment>
<dbReference type="InterPro" id="IPR011059">
    <property type="entry name" value="Metal-dep_hydrolase_composite"/>
</dbReference>
<dbReference type="Gene3D" id="3.20.20.140">
    <property type="entry name" value="Metal-dependent hydrolases"/>
    <property type="match status" value="1"/>
</dbReference>
<evidence type="ECO:0000256" key="3">
    <source>
        <dbReference type="ARBA" id="ARBA00022801"/>
    </source>
</evidence>
<dbReference type="InterPro" id="IPR006680">
    <property type="entry name" value="Amidohydro-rel"/>
</dbReference>
<dbReference type="PANTHER" id="PTHR11113">
    <property type="entry name" value="N-ACETYLGLUCOSAMINE-6-PHOSPHATE DEACETYLASE"/>
    <property type="match status" value="1"/>
</dbReference>
<sequence length="580" mass="66417">MSEYNYRWRNRQLREHVSVIDGQKTPSMVLENATYLNVYLKKWVKANIWIHEDRIVYVGDKMPDTISSECIIDCESNYLVPGYIEPHAHPFQLYNPHSLAQYASQSGTTVFINDNLMYLYLMNKKKAFSLMDELDQLPVSLYWWARFDSQSSLQDDEAFVKNADILSWLNHDNVIQGGELTSWPSLLHGDDRMLHWIQEAKRLRKPVEGHFPGASVETLTRMKLLGADSDHEAITGEEVYRRLLLGYRVALRQSSIRPDLRNLLKELKDYDLQSYDNLMMTTDGSSPAFYEGGIMNKCIEIAIEEGVPEIEAYSMATYNAAKHFGIDHLVGSIGPGRIAHINFLAAKDNPNPVSVLAKGKWIKFEEEVKQKDLSINLEKYGLTPLQFNWDLEDTDFRFFVPVGLEMYNDVIMKPFTITDGLQKNEISKDNDDSFLILIDRNGEWRIATLLRKFTKSLGGLVSSYSNTGDITLIGKCKSDIRLAFERMKELGGGIVIADQGKIVFELPLQLAGMLSNEKMETLIQKQKKLSQIVKEHGYGFEDPIYTLLFLSSVHLPYIRITPKGIIDVKKKEVLFPSIMR</sequence>
<evidence type="ECO:0000256" key="1">
    <source>
        <dbReference type="ARBA" id="ARBA00006773"/>
    </source>
</evidence>
<dbReference type="SUPFAM" id="SSF51338">
    <property type="entry name" value="Composite domain of metallo-dependent hydrolases"/>
    <property type="match status" value="1"/>
</dbReference>
<dbReference type="Pfam" id="PF13382">
    <property type="entry name" value="Adenine_deam_C"/>
    <property type="match status" value="1"/>
</dbReference>
<proteinExistence type="inferred from homology"/>
<dbReference type="Gene3D" id="2.30.40.10">
    <property type="entry name" value="Urease, subunit C, domain 1"/>
    <property type="match status" value="1"/>
</dbReference>
<feature type="domain" description="Amidohydrolase-related" evidence="5">
    <location>
        <begin position="78"/>
        <end position="362"/>
    </location>
</feature>
<organism evidence="7 8">
    <name type="scientific">Salirhabdus euzebyi</name>
    <dbReference type="NCBI Taxonomy" id="394506"/>
    <lineage>
        <taxon>Bacteria</taxon>
        <taxon>Bacillati</taxon>
        <taxon>Bacillota</taxon>
        <taxon>Bacilli</taxon>
        <taxon>Bacillales</taxon>
        <taxon>Bacillaceae</taxon>
        <taxon>Salirhabdus</taxon>
    </lineage>
</organism>
<dbReference type="Pfam" id="PF01979">
    <property type="entry name" value="Amidohydro_1"/>
    <property type="match status" value="1"/>
</dbReference>
<evidence type="ECO:0000259" key="5">
    <source>
        <dbReference type="Pfam" id="PF01979"/>
    </source>
</evidence>
<dbReference type="PANTHER" id="PTHR11113:SF6">
    <property type="entry name" value="ADENINE DEAMINASE YERA-RELATED"/>
    <property type="match status" value="1"/>
</dbReference>
<evidence type="ECO:0000256" key="2">
    <source>
        <dbReference type="ARBA" id="ARBA00012782"/>
    </source>
</evidence>
<dbReference type="RefSeq" id="WP_174497294.1">
    <property type="nucleotide sequence ID" value="NZ_CADDWK010000013.1"/>
</dbReference>
<dbReference type="Proteomes" id="UP000581688">
    <property type="component" value="Unassembled WGS sequence"/>
</dbReference>
<dbReference type="InterPro" id="IPR026912">
    <property type="entry name" value="Adenine_deam_C"/>
</dbReference>
<comment type="similarity">
    <text evidence="1">Belongs to the metallo-dependent hydrolases superfamily. Adenine deaminase family.</text>
</comment>
<accession>A0A841Q8U8</accession>
<dbReference type="AlphaFoldDB" id="A0A841Q8U8"/>
<reference evidence="7 8" key="1">
    <citation type="submission" date="2020-08" db="EMBL/GenBank/DDBJ databases">
        <title>Genomic Encyclopedia of Type Strains, Phase IV (KMG-IV): sequencing the most valuable type-strain genomes for metagenomic binning, comparative biology and taxonomic classification.</title>
        <authorList>
            <person name="Goeker M."/>
        </authorList>
    </citation>
    <scope>NUCLEOTIDE SEQUENCE [LARGE SCALE GENOMIC DNA]</scope>
    <source>
        <strain evidence="7 8">DSM 19612</strain>
    </source>
</reference>
<feature type="domain" description="Adenine deaminase C-terminal" evidence="6">
    <location>
        <begin position="419"/>
        <end position="571"/>
    </location>
</feature>
<evidence type="ECO:0000313" key="7">
    <source>
        <dbReference type="EMBL" id="MBB6454891.1"/>
    </source>
</evidence>
<dbReference type="SUPFAM" id="SSF51556">
    <property type="entry name" value="Metallo-dependent hydrolases"/>
    <property type="match status" value="1"/>
</dbReference>
<keyword evidence="8" id="KW-1185">Reference proteome</keyword>
<dbReference type="GO" id="GO:0000034">
    <property type="term" value="F:adenine deaminase activity"/>
    <property type="evidence" value="ECO:0007669"/>
    <property type="project" value="UniProtKB-EC"/>
</dbReference>
<comment type="caution">
    <text evidence="7">The sequence shown here is derived from an EMBL/GenBank/DDBJ whole genome shotgun (WGS) entry which is preliminary data.</text>
</comment>
<dbReference type="EMBL" id="JACHGH010000013">
    <property type="protein sequence ID" value="MBB6454891.1"/>
    <property type="molecule type" value="Genomic_DNA"/>
</dbReference>
<dbReference type="InterPro" id="IPR032466">
    <property type="entry name" value="Metal_Hydrolase"/>
</dbReference>
<name>A0A841Q8U8_9BACI</name>
<protein>
    <recommendedName>
        <fullName evidence="2">adenine deaminase</fullName>
        <ecNumber evidence="2">3.5.4.2</ecNumber>
    </recommendedName>
</protein>
<evidence type="ECO:0000313" key="8">
    <source>
        <dbReference type="Proteomes" id="UP000581688"/>
    </source>
</evidence>
<evidence type="ECO:0000259" key="6">
    <source>
        <dbReference type="Pfam" id="PF13382"/>
    </source>
</evidence>
<dbReference type="EC" id="3.5.4.2" evidence="2"/>